<dbReference type="PANTHER" id="PTHR44591:SF3">
    <property type="entry name" value="RESPONSE REGULATORY DOMAIN-CONTAINING PROTEIN"/>
    <property type="match status" value="1"/>
</dbReference>
<dbReference type="SUPFAM" id="SSF52172">
    <property type="entry name" value="CheY-like"/>
    <property type="match status" value="1"/>
</dbReference>
<dbReference type="Pfam" id="PF00072">
    <property type="entry name" value="Response_reg"/>
    <property type="match status" value="1"/>
</dbReference>
<dbReference type="PROSITE" id="PS50110">
    <property type="entry name" value="RESPONSE_REGULATORY"/>
    <property type="match status" value="1"/>
</dbReference>
<reference evidence="4 5" key="1">
    <citation type="submission" date="2024-04" db="EMBL/GenBank/DDBJ databases">
        <title>Novel species of the genus Ideonella isolated from streams.</title>
        <authorList>
            <person name="Lu H."/>
        </authorList>
    </citation>
    <scope>NUCLEOTIDE SEQUENCE [LARGE SCALE GENOMIC DNA]</scope>
    <source>
        <strain evidence="4 5">DXS29W</strain>
    </source>
</reference>
<accession>A0ABU9BXU9</accession>
<dbReference type="InterPro" id="IPR011006">
    <property type="entry name" value="CheY-like_superfamily"/>
</dbReference>
<evidence type="ECO:0000259" key="3">
    <source>
        <dbReference type="PROSITE" id="PS50110"/>
    </source>
</evidence>
<protein>
    <submittedName>
        <fullName evidence="4">Response regulator</fullName>
    </submittedName>
</protein>
<dbReference type="EMBL" id="JBBUTG010000036">
    <property type="protein sequence ID" value="MEK8034809.1"/>
    <property type="molecule type" value="Genomic_DNA"/>
</dbReference>
<proteinExistence type="predicted"/>
<gene>
    <name evidence="4" type="ORF">AACH06_28665</name>
</gene>
<comment type="caution">
    <text evidence="4">The sequence shown here is derived from an EMBL/GenBank/DDBJ whole genome shotgun (WGS) entry which is preliminary data.</text>
</comment>
<dbReference type="Gene3D" id="3.40.50.2300">
    <property type="match status" value="1"/>
</dbReference>
<dbReference type="InterPro" id="IPR050595">
    <property type="entry name" value="Bact_response_regulator"/>
</dbReference>
<evidence type="ECO:0000256" key="2">
    <source>
        <dbReference type="PROSITE-ProRule" id="PRU00169"/>
    </source>
</evidence>
<keyword evidence="1 2" id="KW-0597">Phosphoprotein</keyword>
<feature type="domain" description="Response regulatory" evidence="3">
    <location>
        <begin position="3"/>
        <end position="120"/>
    </location>
</feature>
<name>A0ABU9BXU9_9BURK</name>
<evidence type="ECO:0000313" key="4">
    <source>
        <dbReference type="EMBL" id="MEK8034809.1"/>
    </source>
</evidence>
<dbReference type="RefSeq" id="WP_341429242.1">
    <property type="nucleotide sequence ID" value="NZ_JBBUTG010000036.1"/>
</dbReference>
<feature type="modified residue" description="4-aspartylphosphate" evidence="2">
    <location>
        <position position="52"/>
    </location>
</feature>
<sequence>MNKVLVVEDHADIRRLIHLTLEFEDWTVHEATTARIGLAAAAQLQPDLILADVMMPGDLSGLDMCRELKRQPGTSHIPVVILSACGQQADRDRGIAAGAEAYLAKPFSPLQLIELIDQLVHRRKEAAV</sequence>
<evidence type="ECO:0000313" key="5">
    <source>
        <dbReference type="Proteomes" id="UP001371218"/>
    </source>
</evidence>
<dbReference type="InterPro" id="IPR001789">
    <property type="entry name" value="Sig_transdc_resp-reg_receiver"/>
</dbReference>
<dbReference type="Proteomes" id="UP001371218">
    <property type="component" value="Unassembled WGS sequence"/>
</dbReference>
<evidence type="ECO:0000256" key="1">
    <source>
        <dbReference type="ARBA" id="ARBA00022553"/>
    </source>
</evidence>
<dbReference type="PANTHER" id="PTHR44591">
    <property type="entry name" value="STRESS RESPONSE REGULATOR PROTEIN 1"/>
    <property type="match status" value="1"/>
</dbReference>
<dbReference type="SMART" id="SM00448">
    <property type="entry name" value="REC"/>
    <property type="match status" value="1"/>
</dbReference>
<keyword evidence="5" id="KW-1185">Reference proteome</keyword>
<organism evidence="4 5">
    <name type="scientific">Ideonella lacteola</name>
    <dbReference type="NCBI Taxonomy" id="2984193"/>
    <lineage>
        <taxon>Bacteria</taxon>
        <taxon>Pseudomonadati</taxon>
        <taxon>Pseudomonadota</taxon>
        <taxon>Betaproteobacteria</taxon>
        <taxon>Burkholderiales</taxon>
        <taxon>Sphaerotilaceae</taxon>
        <taxon>Ideonella</taxon>
    </lineage>
</organism>